<evidence type="ECO:0000313" key="8">
    <source>
        <dbReference type="Proteomes" id="UP001189429"/>
    </source>
</evidence>
<keyword evidence="6" id="KW-0472">Membrane</keyword>
<protein>
    <submittedName>
        <fullName evidence="7">Uncharacterized protein</fullName>
    </submittedName>
</protein>
<sequence>MGAASVALDPPPTLERRYNWYNLSEHSKVASKVTFGTLAKLAESCVFLYPGVVAALSISRFHWHAGLVFWSVVIIIIARAAHIFPITMLLNPFRTRKINTNMKARARRRQLEGKVQPLFDLSGNDCLPSPARLLPKSRLRGATRLRQHHGTHATQSCSAERLRETTTRAKRTHGTAHEQTCQKALSLLSEMREESARAGECGMLCGCCRCSVSGGTAEESEAADSAGIATAGDDADVRAQLGGVAAGLAEQLSSITEEMNKIRAELYGDQGIGGIAQELERLQEAGLGAGAGALLGGVGNDANKDQEAIRSASSQTDVSDLACHANPLAAYRKQDVHSRKVDPEDPRKLAFRESSPRCMSFKK</sequence>
<keyword evidence="6" id="KW-1133">Transmembrane helix</keyword>
<evidence type="ECO:0000256" key="4">
    <source>
        <dbReference type="ARBA" id="ARBA00023065"/>
    </source>
</evidence>
<keyword evidence="8" id="KW-1185">Reference proteome</keyword>
<dbReference type="Proteomes" id="UP001189429">
    <property type="component" value="Unassembled WGS sequence"/>
</dbReference>
<feature type="compositionally biased region" description="Basic and acidic residues" evidence="5">
    <location>
        <begin position="333"/>
        <end position="355"/>
    </location>
</feature>
<evidence type="ECO:0000313" key="7">
    <source>
        <dbReference type="EMBL" id="CAK0790578.1"/>
    </source>
</evidence>
<keyword evidence="6" id="KW-0812">Transmembrane</keyword>
<comment type="caution">
    <text evidence="7">The sequence shown here is derived from an EMBL/GenBank/DDBJ whole genome shotgun (WGS) entry which is preliminary data.</text>
</comment>
<dbReference type="PANTHER" id="PTHR10110">
    <property type="entry name" value="SODIUM/HYDROGEN EXCHANGER"/>
    <property type="match status" value="1"/>
</dbReference>
<organism evidence="7 8">
    <name type="scientific">Prorocentrum cordatum</name>
    <dbReference type="NCBI Taxonomy" id="2364126"/>
    <lineage>
        <taxon>Eukaryota</taxon>
        <taxon>Sar</taxon>
        <taxon>Alveolata</taxon>
        <taxon>Dinophyceae</taxon>
        <taxon>Prorocentrales</taxon>
        <taxon>Prorocentraceae</taxon>
        <taxon>Prorocentrum</taxon>
    </lineage>
</organism>
<evidence type="ECO:0000256" key="1">
    <source>
        <dbReference type="ARBA" id="ARBA00004651"/>
    </source>
</evidence>
<comment type="subcellular location">
    <subcellularLocation>
        <location evidence="1">Cell membrane</location>
        <topology evidence="1">Multi-pass membrane protein</topology>
    </subcellularLocation>
</comment>
<keyword evidence="3" id="KW-1003">Cell membrane</keyword>
<evidence type="ECO:0000256" key="3">
    <source>
        <dbReference type="ARBA" id="ARBA00022475"/>
    </source>
</evidence>
<proteinExistence type="predicted"/>
<name>A0ABN9PCJ5_9DINO</name>
<evidence type="ECO:0000256" key="6">
    <source>
        <dbReference type="SAM" id="Phobius"/>
    </source>
</evidence>
<dbReference type="EMBL" id="CAUYUJ010000447">
    <property type="protein sequence ID" value="CAK0790578.1"/>
    <property type="molecule type" value="Genomic_DNA"/>
</dbReference>
<keyword evidence="2" id="KW-0813">Transport</keyword>
<reference evidence="7" key="1">
    <citation type="submission" date="2023-10" db="EMBL/GenBank/DDBJ databases">
        <authorList>
            <person name="Chen Y."/>
            <person name="Shah S."/>
            <person name="Dougan E. K."/>
            <person name="Thang M."/>
            <person name="Chan C."/>
        </authorList>
    </citation>
    <scope>NUCLEOTIDE SEQUENCE [LARGE SCALE GENOMIC DNA]</scope>
</reference>
<feature type="transmembrane region" description="Helical" evidence="6">
    <location>
        <begin position="67"/>
        <end position="90"/>
    </location>
</feature>
<feature type="region of interest" description="Disordered" evidence="5">
    <location>
        <begin position="333"/>
        <end position="363"/>
    </location>
</feature>
<accession>A0ABN9PCJ5</accession>
<evidence type="ECO:0000256" key="2">
    <source>
        <dbReference type="ARBA" id="ARBA00022448"/>
    </source>
</evidence>
<gene>
    <name evidence="7" type="ORF">PCOR1329_LOCUS1832</name>
</gene>
<dbReference type="InterPro" id="IPR018422">
    <property type="entry name" value="Cation/H_exchanger_CPA1"/>
</dbReference>
<dbReference type="PANTHER" id="PTHR10110:SF86">
    <property type="entry name" value="SODIUM_HYDROGEN EXCHANGER 7"/>
    <property type="match status" value="1"/>
</dbReference>
<keyword evidence="4" id="KW-0406">Ion transport</keyword>
<feature type="transmembrane region" description="Helical" evidence="6">
    <location>
        <begin position="41"/>
        <end position="61"/>
    </location>
</feature>
<evidence type="ECO:0000256" key="5">
    <source>
        <dbReference type="SAM" id="MobiDB-lite"/>
    </source>
</evidence>